<accession>A0A6J8ESI5</accession>
<dbReference type="Proteomes" id="UP000507470">
    <property type="component" value="Unassembled WGS sequence"/>
</dbReference>
<feature type="region of interest" description="Disordered" evidence="1">
    <location>
        <begin position="65"/>
        <end position="89"/>
    </location>
</feature>
<gene>
    <name evidence="2" type="ORF">MCOR_54874</name>
</gene>
<name>A0A6J8ESI5_MYTCO</name>
<dbReference type="AlphaFoldDB" id="A0A6J8ESI5"/>
<reference evidence="2 3" key="1">
    <citation type="submission" date="2020-06" db="EMBL/GenBank/DDBJ databases">
        <authorList>
            <person name="Li R."/>
            <person name="Bekaert M."/>
        </authorList>
    </citation>
    <scope>NUCLEOTIDE SEQUENCE [LARGE SCALE GENOMIC DNA]</scope>
    <source>
        <strain evidence="3">wild</strain>
    </source>
</reference>
<feature type="compositionally biased region" description="Polar residues" evidence="1">
    <location>
        <begin position="17"/>
        <end position="46"/>
    </location>
</feature>
<keyword evidence="3" id="KW-1185">Reference proteome</keyword>
<evidence type="ECO:0000256" key="1">
    <source>
        <dbReference type="SAM" id="MobiDB-lite"/>
    </source>
</evidence>
<evidence type="ECO:0000313" key="3">
    <source>
        <dbReference type="Proteomes" id="UP000507470"/>
    </source>
</evidence>
<sequence length="162" mass="18320">MQIVLPCSVNNDEEVLKSTSSPKADDNTGSEVTSVSKEAHSANSAKVTEVQPEFTKIKEKKVLKPYSQTHGKEPKKKPWKPKSFFPLSGRKEARGKEPVLNDILILAKHIFGKLTLEEVNDVEGEELAHLGFFLDRKAMYRCLNLEGQYVIIYHVFQVHKGR</sequence>
<dbReference type="EMBL" id="CACVKT020009701">
    <property type="protein sequence ID" value="CAC5422853.1"/>
    <property type="molecule type" value="Genomic_DNA"/>
</dbReference>
<organism evidence="2 3">
    <name type="scientific">Mytilus coruscus</name>
    <name type="common">Sea mussel</name>
    <dbReference type="NCBI Taxonomy" id="42192"/>
    <lineage>
        <taxon>Eukaryota</taxon>
        <taxon>Metazoa</taxon>
        <taxon>Spiralia</taxon>
        <taxon>Lophotrochozoa</taxon>
        <taxon>Mollusca</taxon>
        <taxon>Bivalvia</taxon>
        <taxon>Autobranchia</taxon>
        <taxon>Pteriomorphia</taxon>
        <taxon>Mytilida</taxon>
        <taxon>Mytiloidea</taxon>
        <taxon>Mytilidae</taxon>
        <taxon>Mytilinae</taxon>
        <taxon>Mytilus</taxon>
    </lineage>
</organism>
<evidence type="ECO:0000313" key="2">
    <source>
        <dbReference type="EMBL" id="CAC5422853.1"/>
    </source>
</evidence>
<feature type="region of interest" description="Disordered" evidence="1">
    <location>
        <begin position="1"/>
        <end position="52"/>
    </location>
</feature>
<proteinExistence type="predicted"/>
<protein>
    <submittedName>
        <fullName evidence="2">Uncharacterized protein</fullName>
    </submittedName>
</protein>